<dbReference type="Pfam" id="PF04130">
    <property type="entry name" value="GCP_C_terminal"/>
    <property type="match status" value="1"/>
</dbReference>
<dbReference type="InterPro" id="IPR007259">
    <property type="entry name" value="GCP"/>
</dbReference>
<dbReference type="GO" id="GO:0043015">
    <property type="term" value="F:gamma-tubulin binding"/>
    <property type="evidence" value="ECO:0007669"/>
    <property type="project" value="InterPro"/>
</dbReference>
<dbReference type="EMBL" id="JAVYJV010000017">
    <property type="protein sequence ID" value="KAK4348784.1"/>
    <property type="molecule type" value="Genomic_DNA"/>
</dbReference>
<dbReference type="GO" id="GO:0000278">
    <property type="term" value="P:mitotic cell cycle"/>
    <property type="evidence" value="ECO:0007669"/>
    <property type="project" value="TreeGrafter"/>
</dbReference>
<evidence type="ECO:0000256" key="5">
    <source>
        <dbReference type="RuleBase" id="RU363050"/>
    </source>
</evidence>
<evidence type="ECO:0000256" key="4">
    <source>
        <dbReference type="ARBA" id="ARBA00023212"/>
    </source>
</evidence>
<comment type="function">
    <text evidence="5">Component of the gamma-tubulin ring complex (gTuRC) which mediates microtubule nucleation.</text>
</comment>
<evidence type="ECO:0000313" key="9">
    <source>
        <dbReference type="Proteomes" id="UP001291623"/>
    </source>
</evidence>
<evidence type="ECO:0000256" key="1">
    <source>
        <dbReference type="ARBA" id="ARBA00010337"/>
    </source>
</evidence>
<organism evidence="8 9">
    <name type="scientific">Anisodus tanguticus</name>
    <dbReference type="NCBI Taxonomy" id="243964"/>
    <lineage>
        <taxon>Eukaryota</taxon>
        <taxon>Viridiplantae</taxon>
        <taxon>Streptophyta</taxon>
        <taxon>Embryophyta</taxon>
        <taxon>Tracheophyta</taxon>
        <taxon>Spermatophyta</taxon>
        <taxon>Magnoliopsida</taxon>
        <taxon>eudicotyledons</taxon>
        <taxon>Gunneridae</taxon>
        <taxon>Pentapetalae</taxon>
        <taxon>asterids</taxon>
        <taxon>lamiids</taxon>
        <taxon>Solanales</taxon>
        <taxon>Solanaceae</taxon>
        <taxon>Solanoideae</taxon>
        <taxon>Hyoscyameae</taxon>
        <taxon>Anisodus</taxon>
    </lineage>
</organism>
<keyword evidence="3 5" id="KW-0493">Microtubule</keyword>
<keyword evidence="4 5" id="KW-0206">Cytoskeleton</keyword>
<dbReference type="AlphaFoldDB" id="A0AAE1RCI6"/>
<feature type="region of interest" description="Disordered" evidence="6">
    <location>
        <begin position="618"/>
        <end position="638"/>
    </location>
</feature>
<dbReference type="GO" id="GO:0005874">
    <property type="term" value="C:microtubule"/>
    <property type="evidence" value="ECO:0007669"/>
    <property type="project" value="UniProtKB-KW"/>
</dbReference>
<gene>
    <name evidence="8" type="ORF">RND71_031539</name>
</gene>
<dbReference type="PANTHER" id="PTHR19302">
    <property type="entry name" value="GAMMA TUBULIN COMPLEX PROTEIN"/>
    <property type="match status" value="1"/>
</dbReference>
<dbReference type="Gene3D" id="1.20.120.1900">
    <property type="entry name" value="Gamma-tubulin complex, C-terminal domain"/>
    <property type="match status" value="1"/>
</dbReference>
<name>A0AAE1RCI6_9SOLA</name>
<accession>A0AAE1RCI6</accession>
<reference evidence="8" key="1">
    <citation type="submission" date="2023-12" db="EMBL/GenBank/DDBJ databases">
        <title>Genome assembly of Anisodus tanguticus.</title>
        <authorList>
            <person name="Wang Y.-J."/>
        </authorList>
    </citation>
    <scope>NUCLEOTIDE SEQUENCE</scope>
    <source>
        <strain evidence="8">KB-2021</strain>
        <tissue evidence="8">Leaf</tissue>
    </source>
</reference>
<dbReference type="GO" id="GO:0007020">
    <property type="term" value="P:microtubule nucleation"/>
    <property type="evidence" value="ECO:0007669"/>
    <property type="project" value="InterPro"/>
</dbReference>
<keyword evidence="9" id="KW-1185">Reference proteome</keyword>
<protein>
    <recommendedName>
        <fullName evidence="5">Gamma-tubulin complex component</fullName>
    </recommendedName>
</protein>
<evidence type="ECO:0000256" key="2">
    <source>
        <dbReference type="ARBA" id="ARBA00022490"/>
    </source>
</evidence>
<keyword evidence="2 5" id="KW-0963">Cytoplasm</keyword>
<sequence>MRLIVVPIFDVPVTDPHWIIIEVPNKIYQCYISLCAGAEFLFQLVQGAIPQAYDETDSSISSTAIAVHILNYLYKKLTEVCFVQGGEEDAYGMILHAFVSTLLPYIEGLDSWLYEGILDDRMIASRSTLISMFFRANKRIAVEESEFWEKSYLLRSAKMDTGCLADSLFSIKRTNDVSRKEPNDASALSKEKEANEGDLDVCPLFIKEIARDIISAGKSLQLVQHTPMTSSVSASGRIAGLSLSEIFCVTLSALIGYGDHVSEYFFQEKKIVPLVKSFTGRKKVEISKESFQEMTCSDKEWCKFLIDTMAQKGKADLLSCHVLGEEEDSFVVKGDKLALDGNDNLSLGFRPENPAITTSQNFLHANRDARGALNISREFHLPPLNDEGLRQAIFHGSGGSFVATKNTNYTFGFQFGESERDRLEEDVNFLELFPFPTLLPSFQHHPCDARLQLPPSSSCFFPWESAQSHLGYQSMRIIMYQRFFPFQENSTFPSRTLNWIGRVDPRNTPLPTVFLQECLIVFIKKQADCISRNILSKLLCEWRLLEELEELRAIYLLGSGDLLQHFLTVVFNKLDKGESLDDDLELNTTLQESIRYSADATLLSSPDSLVVSVTRNNATSEDDQRGMPVPTSTPQKSRGQNFGIDALDSLMFTYKVPWPLELIANTEAIKKYNQVMRFLLKVRRVKFVLDKARRWMWKDRSSAPINRKHHWLLEQKLLFCGGLPPVCDGQVQQTLSSGGAVSAIKARCEMEINRIEKQFDDCIAFLMRFYLSSSMWDSFLNWQIWLPESITTISICHIMEV</sequence>
<dbReference type="GO" id="GO:0051011">
    <property type="term" value="F:microtubule minus-end binding"/>
    <property type="evidence" value="ECO:0007669"/>
    <property type="project" value="TreeGrafter"/>
</dbReference>
<dbReference type="GO" id="GO:0051321">
    <property type="term" value="P:meiotic cell cycle"/>
    <property type="evidence" value="ECO:0007669"/>
    <property type="project" value="TreeGrafter"/>
</dbReference>
<dbReference type="InterPro" id="IPR040457">
    <property type="entry name" value="GCP_C"/>
</dbReference>
<evidence type="ECO:0000313" key="8">
    <source>
        <dbReference type="EMBL" id="KAK4348784.1"/>
    </source>
</evidence>
<dbReference type="GO" id="GO:0000930">
    <property type="term" value="C:gamma-tubulin complex"/>
    <property type="evidence" value="ECO:0007669"/>
    <property type="project" value="TreeGrafter"/>
</dbReference>
<evidence type="ECO:0000259" key="7">
    <source>
        <dbReference type="Pfam" id="PF04130"/>
    </source>
</evidence>
<evidence type="ECO:0000256" key="3">
    <source>
        <dbReference type="ARBA" id="ARBA00022701"/>
    </source>
</evidence>
<feature type="domain" description="Gamma tubulin complex component C-terminal" evidence="7">
    <location>
        <begin position="544"/>
        <end position="718"/>
    </location>
</feature>
<dbReference type="GO" id="GO:0051225">
    <property type="term" value="P:spindle assembly"/>
    <property type="evidence" value="ECO:0007669"/>
    <property type="project" value="TreeGrafter"/>
</dbReference>
<proteinExistence type="inferred from homology"/>
<dbReference type="InterPro" id="IPR042241">
    <property type="entry name" value="GCP_C_sf"/>
</dbReference>
<comment type="caution">
    <text evidence="8">The sequence shown here is derived from an EMBL/GenBank/DDBJ whole genome shotgun (WGS) entry which is preliminary data.</text>
</comment>
<dbReference type="Proteomes" id="UP001291623">
    <property type="component" value="Unassembled WGS sequence"/>
</dbReference>
<dbReference type="PANTHER" id="PTHR19302:SF33">
    <property type="entry name" value="GAMMA-TUBULIN COMPLEX COMPONENT 5"/>
    <property type="match status" value="1"/>
</dbReference>
<comment type="similarity">
    <text evidence="1 5">Belongs to the TUBGCP family.</text>
</comment>
<comment type="subcellular location">
    <subcellularLocation>
        <location evidence="5">Cytoplasm</location>
        <location evidence="5">Cytoskeleton</location>
        <location evidence="5">Microtubule organizing center</location>
    </subcellularLocation>
</comment>
<dbReference type="GO" id="GO:0031122">
    <property type="term" value="P:cytoplasmic microtubule organization"/>
    <property type="evidence" value="ECO:0007669"/>
    <property type="project" value="TreeGrafter"/>
</dbReference>
<dbReference type="GO" id="GO:0000922">
    <property type="term" value="C:spindle pole"/>
    <property type="evidence" value="ECO:0007669"/>
    <property type="project" value="InterPro"/>
</dbReference>
<evidence type="ECO:0000256" key="6">
    <source>
        <dbReference type="SAM" id="MobiDB-lite"/>
    </source>
</evidence>